<dbReference type="InterPro" id="IPR013328">
    <property type="entry name" value="6PGD_dom2"/>
</dbReference>
<evidence type="ECO:0000256" key="3">
    <source>
        <dbReference type="ARBA" id="ARBA00013014"/>
    </source>
</evidence>
<gene>
    <name evidence="13" type="ORF">HOP61_08830</name>
</gene>
<dbReference type="Proteomes" id="UP001320178">
    <property type="component" value="Unassembled WGS sequence"/>
</dbReference>
<dbReference type="GO" id="GO:0008677">
    <property type="term" value="F:2-dehydropantoate 2-reductase activity"/>
    <property type="evidence" value="ECO:0007669"/>
    <property type="project" value="UniProtKB-EC"/>
</dbReference>
<protein>
    <recommendedName>
        <fullName evidence="4 10">2-dehydropantoate 2-reductase</fullName>
        <ecNumber evidence="3 10">1.1.1.169</ecNumber>
    </recommendedName>
    <alternativeName>
        <fullName evidence="8 10">Ketopantoate reductase</fullName>
    </alternativeName>
</protein>
<reference evidence="13" key="2">
    <citation type="journal article" date="2021" name="Front. Microbiol.">
        <title>Aerobic Denitrification and Heterotrophic Sulfur Oxidation in the Genus Halomonas Revealed by Six Novel Species Characterizations and Genome-Based Analysis.</title>
        <authorList>
            <person name="Wang L."/>
            <person name="Shao Z."/>
        </authorList>
    </citation>
    <scope>NUCLEOTIDE SEQUENCE</scope>
    <source>
        <strain evidence="13">MCCC 1A05776</strain>
    </source>
</reference>
<dbReference type="GO" id="GO:0015940">
    <property type="term" value="P:pantothenate biosynthetic process"/>
    <property type="evidence" value="ECO:0007669"/>
    <property type="project" value="UniProtKB-KW"/>
</dbReference>
<comment type="pathway">
    <text evidence="1 10">Cofactor biosynthesis; (R)-pantothenate biosynthesis; (R)-pantoate from 3-methyl-2-oxobutanoate: step 2/2.</text>
</comment>
<dbReference type="PANTHER" id="PTHR43765:SF2">
    <property type="entry name" value="2-DEHYDROPANTOATE 2-REDUCTASE"/>
    <property type="match status" value="1"/>
</dbReference>
<feature type="domain" description="Ketopantoate reductase C-terminal" evidence="12">
    <location>
        <begin position="174"/>
        <end position="293"/>
    </location>
</feature>
<comment type="similarity">
    <text evidence="2 10">Belongs to the ketopantoate reductase family.</text>
</comment>
<feature type="domain" description="Ketopantoate reductase N-terminal" evidence="11">
    <location>
        <begin position="7"/>
        <end position="148"/>
    </location>
</feature>
<dbReference type="SUPFAM" id="SSF48179">
    <property type="entry name" value="6-phosphogluconate dehydrogenase C-terminal domain-like"/>
    <property type="match status" value="1"/>
</dbReference>
<dbReference type="NCBIfam" id="TIGR00745">
    <property type="entry name" value="apbA_panE"/>
    <property type="match status" value="1"/>
</dbReference>
<dbReference type="EC" id="1.1.1.169" evidence="3 10"/>
<evidence type="ECO:0000256" key="6">
    <source>
        <dbReference type="ARBA" id="ARBA00022857"/>
    </source>
</evidence>
<evidence type="ECO:0000256" key="7">
    <source>
        <dbReference type="ARBA" id="ARBA00023002"/>
    </source>
</evidence>
<dbReference type="InterPro" id="IPR036291">
    <property type="entry name" value="NAD(P)-bd_dom_sf"/>
</dbReference>
<dbReference type="InterPro" id="IPR003710">
    <property type="entry name" value="ApbA"/>
</dbReference>
<dbReference type="SUPFAM" id="SSF51735">
    <property type="entry name" value="NAD(P)-binding Rossmann-fold domains"/>
    <property type="match status" value="1"/>
</dbReference>
<keyword evidence="6 10" id="KW-0521">NADP</keyword>
<evidence type="ECO:0000256" key="5">
    <source>
        <dbReference type="ARBA" id="ARBA00022655"/>
    </source>
</evidence>
<dbReference type="Pfam" id="PF02558">
    <property type="entry name" value="ApbA"/>
    <property type="match status" value="1"/>
</dbReference>
<comment type="catalytic activity">
    <reaction evidence="9 10">
        <text>(R)-pantoate + NADP(+) = 2-dehydropantoate + NADPH + H(+)</text>
        <dbReference type="Rhea" id="RHEA:16233"/>
        <dbReference type="ChEBI" id="CHEBI:11561"/>
        <dbReference type="ChEBI" id="CHEBI:15378"/>
        <dbReference type="ChEBI" id="CHEBI:15980"/>
        <dbReference type="ChEBI" id="CHEBI:57783"/>
        <dbReference type="ChEBI" id="CHEBI:58349"/>
        <dbReference type="EC" id="1.1.1.169"/>
    </reaction>
</comment>
<evidence type="ECO:0000256" key="8">
    <source>
        <dbReference type="ARBA" id="ARBA00032024"/>
    </source>
</evidence>
<accession>A0AAW4YSH4</accession>
<keyword evidence="7 10" id="KW-0560">Oxidoreductase</keyword>
<dbReference type="FunFam" id="1.10.1040.10:FF:000017">
    <property type="entry name" value="2-dehydropantoate 2-reductase"/>
    <property type="match status" value="1"/>
</dbReference>
<dbReference type="GO" id="GO:0050661">
    <property type="term" value="F:NADP binding"/>
    <property type="evidence" value="ECO:0007669"/>
    <property type="project" value="TreeGrafter"/>
</dbReference>
<organism evidence="13 14">
    <name type="scientific">Billgrantia desiderata</name>
    <dbReference type="NCBI Taxonomy" id="52021"/>
    <lineage>
        <taxon>Bacteria</taxon>
        <taxon>Pseudomonadati</taxon>
        <taxon>Pseudomonadota</taxon>
        <taxon>Gammaproteobacteria</taxon>
        <taxon>Oceanospirillales</taxon>
        <taxon>Halomonadaceae</taxon>
        <taxon>Billgrantia</taxon>
    </lineage>
</organism>
<evidence type="ECO:0000256" key="4">
    <source>
        <dbReference type="ARBA" id="ARBA00019465"/>
    </source>
</evidence>
<comment type="caution">
    <text evidence="13">The sequence shown here is derived from an EMBL/GenBank/DDBJ whole genome shotgun (WGS) entry which is preliminary data.</text>
</comment>
<evidence type="ECO:0000256" key="9">
    <source>
        <dbReference type="ARBA" id="ARBA00048793"/>
    </source>
</evidence>
<proteinExistence type="inferred from homology"/>
<dbReference type="AlphaFoldDB" id="A0AAW4YSH4"/>
<evidence type="ECO:0000256" key="2">
    <source>
        <dbReference type="ARBA" id="ARBA00007870"/>
    </source>
</evidence>
<dbReference type="Gene3D" id="1.10.1040.10">
    <property type="entry name" value="N-(1-d-carboxylethyl)-l-norvaline Dehydrogenase, domain 2"/>
    <property type="match status" value="1"/>
</dbReference>
<dbReference type="PANTHER" id="PTHR43765">
    <property type="entry name" value="2-DEHYDROPANTOATE 2-REDUCTASE-RELATED"/>
    <property type="match status" value="1"/>
</dbReference>
<comment type="function">
    <text evidence="10">Catalyzes the NADPH-dependent reduction of ketopantoate into pantoic acid.</text>
</comment>
<evidence type="ECO:0000313" key="14">
    <source>
        <dbReference type="Proteomes" id="UP001320178"/>
    </source>
</evidence>
<dbReference type="InterPro" id="IPR008927">
    <property type="entry name" value="6-PGluconate_DH-like_C_sf"/>
</dbReference>
<evidence type="ECO:0000256" key="10">
    <source>
        <dbReference type="RuleBase" id="RU362068"/>
    </source>
</evidence>
<evidence type="ECO:0000259" key="11">
    <source>
        <dbReference type="Pfam" id="PF02558"/>
    </source>
</evidence>
<evidence type="ECO:0000259" key="12">
    <source>
        <dbReference type="Pfam" id="PF08546"/>
    </source>
</evidence>
<name>A0AAW4YSH4_9GAMM</name>
<dbReference type="InterPro" id="IPR013752">
    <property type="entry name" value="KPA_reductase"/>
</dbReference>
<keyword evidence="5 10" id="KW-0566">Pantothenate biosynthesis</keyword>
<sequence>MNDAMHLIVGPGALGRLVALHLAGVAPVAVAGRRTLPAAQTLVTPEGVRRTVPLDMTTLAELPPLAPAYLHLTTKAYDAHAAYESAMARLAGAPILVLWQNGYQVQPELQRRHPGPVLCASTTEGAWLTGDEGVTHAGRGITYLGDLSGHHGERCRELAATLNRAGLTAEAVADIETRLWHKLAINAAINPLVARYRIRNGQLRDRPFRPMVERVVDEVAAIMAKVGVSPPPAGWHALVWQVIEGTANNRASMLQDVLAGRPTERDAILGPLLAAAQRHGLDTPCLEALYGYLARGSVTLR</sequence>
<evidence type="ECO:0000313" key="13">
    <source>
        <dbReference type="EMBL" id="MCE8051394.1"/>
    </source>
</evidence>
<dbReference type="EMBL" id="JABFTS010000002">
    <property type="protein sequence ID" value="MCE8051394.1"/>
    <property type="molecule type" value="Genomic_DNA"/>
</dbReference>
<dbReference type="GO" id="GO:0005737">
    <property type="term" value="C:cytoplasm"/>
    <property type="evidence" value="ECO:0007669"/>
    <property type="project" value="TreeGrafter"/>
</dbReference>
<dbReference type="InterPro" id="IPR013332">
    <property type="entry name" value="KPR_N"/>
</dbReference>
<dbReference type="Pfam" id="PF08546">
    <property type="entry name" value="ApbA_C"/>
    <property type="match status" value="1"/>
</dbReference>
<evidence type="ECO:0000256" key="1">
    <source>
        <dbReference type="ARBA" id="ARBA00004994"/>
    </source>
</evidence>
<dbReference type="Gene3D" id="3.40.50.720">
    <property type="entry name" value="NAD(P)-binding Rossmann-like Domain"/>
    <property type="match status" value="1"/>
</dbReference>
<dbReference type="RefSeq" id="WP_103968871.1">
    <property type="nucleotide sequence ID" value="NZ_FNVC01000007.1"/>
</dbReference>
<dbReference type="InterPro" id="IPR050838">
    <property type="entry name" value="Ketopantoate_reductase"/>
</dbReference>
<reference evidence="13" key="1">
    <citation type="submission" date="2020-05" db="EMBL/GenBank/DDBJ databases">
        <authorList>
            <person name="Wang L."/>
            <person name="Shao Z."/>
        </authorList>
    </citation>
    <scope>NUCLEOTIDE SEQUENCE</scope>
    <source>
        <strain evidence="13">MCCC 1A05776</strain>
    </source>
</reference>